<evidence type="ECO:0000313" key="3">
    <source>
        <dbReference type="Proteomes" id="UP000314294"/>
    </source>
</evidence>
<evidence type="ECO:0000256" key="1">
    <source>
        <dbReference type="SAM" id="MobiDB-lite"/>
    </source>
</evidence>
<gene>
    <name evidence="2" type="ORF">EYF80_012823</name>
</gene>
<accession>A0A4Z2IGP7</accession>
<protein>
    <submittedName>
        <fullName evidence="2">Uncharacterized protein</fullName>
    </submittedName>
</protein>
<sequence>MSSGFATQHLLWHTKLEQQAPSQYAPSTFSTYHYGGSIKLFLWVCHNEKGTGEEEEEEEEEEDANAGSRSTCFQCIQNGSPCFHGLRLLFKAIHPVRLGFSVTGGGHLPSLLPAGAGAPAPHGVNRHDEVPRSNTVPGLSC</sequence>
<proteinExistence type="predicted"/>
<evidence type="ECO:0000313" key="2">
    <source>
        <dbReference type="EMBL" id="TNN76977.1"/>
    </source>
</evidence>
<comment type="caution">
    <text evidence="2">The sequence shown here is derived from an EMBL/GenBank/DDBJ whole genome shotgun (WGS) entry which is preliminary data.</text>
</comment>
<reference evidence="2 3" key="1">
    <citation type="submission" date="2019-03" db="EMBL/GenBank/DDBJ databases">
        <title>First draft genome of Liparis tanakae, snailfish: a comprehensive survey of snailfish specific genes.</title>
        <authorList>
            <person name="Kim W."/>
            <person name="Song I."/>
            <person name="Jeong J.-H."/>
            <person name="Kim D."/>
            <person name="Kim S."/>
            <person name="Ryu S."/>
            <person name="Song J.Y."/>
            <person name="Lee S.K."/>
        </authorList>
    </citation>
    <scope>NUCLEOTIDE SEQUENCE [LARGE SCALE GENOMIC DNA]</scope>
    <source>
        <tissue evidence="2">Muscle</tissue>
    </source>
</reference>
<feature type="region of interest" description="Disordered" evidence="1">
    <location>
        <begin position="119"/>
        <end position="141"/>
    </location>
</feature>
<dbReference type="EMBL" id="SRLO01000088">
    <property type="protein sequence ID" value="TNN76977.1"/>
    <property type="molecule type" value="Genomic_DNA"/>
</dbReference>
<organism evidence="2 3">
    <name type="scientific">Liparis tanakae</name>
    <name type="common">Tanaka's snailfish</name>
    <dbReference type="NCBI Taxonomy" id="230148"/>
    <lineage>
        <taxon>Eukaryota</taxon>
        <taxon>Metazoa</taxon>
        <taxon>Chordata</taxon>
        <taxon>Craniata</taxon>
        <taxon>Vertebrata</taxon>
        <taxon>Euteleostomi</taxon>
        <taxon>Actinopterygii</taxon>
        <taxon>Neopterygii</taxon>
        <taxon>Teleostei</taxon>
        <taxon>Neoteleostei</taxon>
        <taxon>Acanthomorphata</taxon>
        <taxon>Eupercaria</taxon>
        <taxon>Perciformes</taxon>
        <taxon>Cottioidei</taxon>
        <taxon>Cottales</taxon>
        <taxon>Liparidae</taxon>
        <taxon>Liparis</taxon>
    </lineage>
</organism>
<dbReference type="Proteomes" id="UP000314294">
    <property type="component" value="Unassembled WGS sequence"/>
</dbReference>
<name>A0A4Z2IGP7_9TELE</name>
<keyword evidence="3" id="KW-1185">Reference proteome</keyword>
<dbReference type="AlphaFoldDB" id="A0A4Z2IGP7"/>
<feature type="compositionally biased region" description="Polar residues" evidence="1">
    <location>
        <begin position="132"/>
        <end position="141"/>
    </location>
</feature>